<dbReference type="RefSeq" id="WP_377300535.1">
    <property type="nucleotide sequence ID" value="NZ_CP180191.1"/>
</dbReference>
<evidence type="ECO:0000256" key="1">
    <source>
        <dbReference type="SAM" id="SignalP"/>
    </source>
</evidence>
<feature type="signal peptide" evidence="1">
    <location>
        <begin position="1"/>
        <end position="23"/>
    </location>
</feature>
<protein>
    <submittedName>
        <fullName evidence="2">Uncharacterized protein</fullName>
    </submittedName>
</protein>
<feature type="chain" id="PRO_5045258593" evidence="1">
    <location>
        <begin position="24"/>
        <end position="113"/>
    </location>
</feature>
<gene>
    <name evidence="2" type="ORF">ACFOEN_01215</name>
</gene>
<accession>A0ABV7H202</accession>
<evidence type="ECO:0000313" key="2">
    <source>
        <dbReference type="EMBL" id="MFC3146255.1"/>
    </source>
</evidence>
<name>A0ABV7H202_9BURK</name>
<keyword evidence="3" id="KW-1185">Reference proteome</keyword>
<keyword evidence="1" id="KW-0732">Signal</keyword>
<dbReference type="EMBL" id="JBHRTI010000003">
    <property type="protein sequence ID" value="MFC3146255.1"/>
    <property type="molecule type" value="Genomic_DNA"/>
</dbReference>
<sequence>MRKLIRPALFALALLPLAGTALAQTQTTFRTVPIPADPKVAPKAVIGQGVFPTVLLNGKPFKMAAGAKIFGTNNLIVLHANLPVGAVVRYALNPNGEVRTIWILTDAEKARNP</sequence>
<proteinExistence type="predicted"/>
<organism evidence="2 3">
    <name type="scientific">Piscinibacterium candidicorallinum</name>
    <dbReference type="NCBI Taxonomy" id="1793872"/>
    <lineage>
        <taxon>Bacteria</taxon>
        <taxon>Pseudomonadati</taxon>
        <taxon>Pseudomonadota</taxon>
        <taxon>Betaproteobacteria</taxon>
        <taxon>Burkholderiales</taxon>
        <taxon>Piscinibacterium</taxon>
    </lineage>
</organism>
<evidence type="ECO:0000313" key="3">
    <source>
        <dbReference type="Proteomes" id="UP001595556"/>
    </source>
</evidence>
<reference evidence="3" key="1">
    <citation type="journal article" date="2019" name="Int. J. Syst. Evol. Microbiol.">
        <title>The Global Catalogue of Microorganisms (GCM) 10K type strain sequencing project: providing services to taxonomists for standard genome sequencing and annotation.</title>
        <authorList>
            <consortium name="The Broad Institute Genomics Platform"/>
            <consortium name="The Broad Institute Genome Sequencing Center for Infectious Disease"/>
            <person name="Wu L."/>
            <person name="Ma J."/>
        </authorList>
    </citation>
    <scope>NUCLEOTIDE SEQUENCE [LARGE SCALE GENOMIC DNA]</scope>
    <source>
        <strain evidence="3">KCTC 52168</strain>
    </source>
</reference>
<comment type="caution">
    <text evidence="2">The sequence shown here is derived from an EMBL/GenBank/DDBJ whole genome shotgun (WGS) entry which is preliminary data.</text>
</comment>
<dbReference type="Proteomes" id="UP001595556">
    <property type="component" value="Unassembled WGS sequence"/>
</dbReference>